<keyword evidence="3" id="KW-1185">Reference proteome</keyword>
<dbReference type="RefSeq" id="WP_133233016.1">
    <property type="nucleotide sequence ID" value="NZ_SOZE01000019.1"/>
</dbReference>
<gene>
    <name evidence="2" type="ORF">E2R66_17810</name>
</gene>
<feature type="transmembrane region" description="Helical" evidence="1">
    <location>
        <begin position="176"/>
        <end position="196"/>
    </location>
</feature>
<dbReference type="Proteomes" id="UP000297540">
    <property type="component" value="Unassembled WGS sequence"/>
</dbReference>
<feature type="transmembrane region" description="Helical" evidence="1">
    <location>
        <begin position="148"/>
        <end position="169"/>
    </location>
</feature>
<keyword evidence="1" id="KW-0812">Transmembrane</keyword>
<feature type="transmembrane region" description="Helical" evidence="1">
    <location>
        <begin position="7"/>
        <end position="29"/>
    </location>
</feature>
<keyword evidence="1" id="KW-1133">Transmembrane helix</keyword>
<feature type="transmembrane region" description="Helical" evidence="1">
    <location>
        <begin position="208"/>
        <end position="227"/>
    </location>
</feature>
<dbReference type="InterPro" id="IPR025495">
    <property type="entry name" value="DUF4386"/>
</dbReference>
<name>A0A4Y8SBF8_9SPHI</name>
<dbReference type="OrthoDB" id="326446at2"/>
<reference evidence="2 3" key="1">
    <citation type="journal article" date="2017" name="Int. J. Syst. Evol. Microbiol.">
        <title>Mucilaginibacterpsychrotolerans sp. nov., isolated from peatlands.</title>
        <authorList>
            <person name="Deng Y."/>
            <person name="Shen L."/>
            <person name="Xu B."/>
            <person name="Liu Y."/>
            <person name="Gu Z."/>
            <person name="Liu H."/>
            <person name="Zhou Y."/>
        </authorList>
    </citation>
    <scope>NUCLEOTIDE SEQUENCE [LARGE SCALE GENOMIC DNA]</scope>
    <source>
        <strain evidence="2 3">NH7-4</strain>
    </source>
</reference>
<evidence type="ECO:0000256" key="1">
    <source>
        <dbReference type="SAM" id="Phobius"/>
    </source>
</evidence>
<evidence type="ECO:0000313" key="3">
    <source>
        <dbReference type="Proteomes" id="UP000297540"/>
    </source>
</evidence>
<feature type="transmembrane region" description="Helical" evidence="1">
    <location>
        <begin position="54"/>
        <end position="75"/>
    </location>
</feature>
<feature type="transmembrane region" description="Helical" evidence="1">
    <location>
        <begin position="87"/>
        <end position="108"/>
    </location>
</feature>
<evidence type="ECO:0000313" key="2">
    <source>
        <dbReference type="EMBL" id="TFF35774.1"/>
    </source>
</evidence>
<dbReference type="AlphaFoldDB" id="A0A4Y8SBF8"/>
<keyword evidence="1" id="KW-0472">Membrane</keyword>
<dbReference type="EMBL" id="SOZE01000019">
    <property type="protein sequence ID" value="TFF35774.1"/>
    <property type="molecule type" value="Genomic_DNA"/>
</dbReference>
<dbReference type="Pfam" id="PF14329">
    <property type="entry name" value="DUF4386"/>
    <property type="match status" value="1"/>
</dbReference>
<sequence>MNTEKLIGILLISGAIALFIPYTILTVIFDYPSILRQETAIILTKFKQGGSPLIWTWFAFGVTGVPLIPAYVFIGQKLENRIRVVRLATTVGLIGLTLQMVGLLRWTFVVPVLANAFANAADEVTKAAAIMSFKTIHQFAGVILGEHLGQLCTIVWTVLISYAFAKLMLVPKWLTWMGYISSAIYLLAQADLFATVMPNFLVSSPAGFIGSTLWLIWLLIVGVKFLTIEIKTGAEQSNCRYSAWL</sequence>
<accession>A0A4Y8SBF8</accession>
<comment type="caution">
    <text evidence="2">The sequence shown here is derived from an EMBL/GenBank/DDBJ whole genome shotgun (WGS) entry which is preliminary data.</text>
</comment>
<organism evidence="2 3">
    <name type="scientific">Mucilaginibacter psychrotolerans</name>
    <dbReference type="NCBI Taxonomy" id="1524096"/>
    <lineage>
        <taxon>Bacteria</taxon>
        <taxon>Pseudomonadati</taxon>
        <taxon>Bacteroidota</taxon>
        <taxon>Sphingobacteriia</taxon>
        <taxon>Sphingobacteriales</taxon>
        <taxon>Sphingobacteriaceae</taxon>
        <taxon>Mucilaginibacter</taxon>
    </lineage>
</organism>
<proteinExistence type="predicted"/>
<protein>
    <submittedName>
        <fullName evidence="2">DUF4386 domain-containing protein</fullName>
    </submittedName>
</protein>